<accession>A0A317T8L0</accession>
<proteinExistence type="predicted"/>
<feature type="domain" description="NFACT RNA-binding" evidence="1">
    <location>
        <begin position="432"/>
        <end position="530"/>
    </location>
</feature>
<evidence type="ECO:0000259" key="1">
    <source>
        <dbReference type="Pfam" id="PF05670"/>
    </source>
</evidence>
<dbReference type="GO" id="GO:1990112">
    <property type="term" value="C:RQC complex"/>
    <property type="evidence" value="ECO:0007669"/>
    <property type="project" value="TreeGrafter"/>
</dbReference>
<dbReference type="Pfam" id="PF05833">
    <property type="entry name" value="NFACT_N"/>
    <property type="match status" value="1"/>
</dbReference>
<evidence type="ECO:0000313" key="2">
    <source>
        <dbReference type="EMBL" id="PWW81756.1"/>
    </source>
</evidence>
<reference evidence="3" key="1">
    <citation type="submission" date="2017-10" db="EMBL/GenBank/DDBJ databases">
        <authorList>
            <person name="Gaisin V.A."/>
            <person name="Rysina M.S."/>
            <person name="Grouzdev D.S."/>
        </authorList>
    </citation>
    <scope>NUCLEOTIDE SEQUENCE [LARGE SCALE GENOMIC DNA]</scope>
    <source>
        <strain evidence="3">V1</strain>
    </source>
</reference>
<dbReference type="GO" id="GO:0043023">
    <property type="term" value="F:ribosomal large subunit binding"/>
    <property type="evidence" value="ECO:0007669"/>
    <property type="project" value="TreeGrafter"/>
</dbReference>
<dbReference type="OrthoDB" id="9766163at2"/>
<organism evidence="2 3">
    <name type="scientific">Prosthecochloris marina</name>
    <dbReference type="NCBI Taxonomy" id="2017681"/>
    <lineage>
        <taxon>Bacteria</taxon>
        <taxon>Pseudomonadati</taxon>
        <taxon>Chlorobiota</taxon>
        <taxon>Chlorobiia</taxon>
        <taxon>Chlorobiales</taxon>
        <taxon>Chlorobiaceae</taxon>
        <taxon>Prosthecochloris</taxon>
    </lineage>
</organism>
<evidence type="ECO:0000313" key="3">
    <source>
        <dbReference type="Proteomes" id="UP000246278"/>
    </source>
</evidence>
<dbReference type="GO" id="GO:0000049">
    <property type="term" value="F:tRNA binding"/>
    <property type="evidence" value="ECO:0007669"/>
    <property type="project" value="TreeGrafter"/>
</dbReference>
<dbReference type="Gene3D" id="2.30.310.10">
    <property type="entry name" value="ibrinogen binding protein from staphylococcus aureus domain"/>
    <property type="match status" value="1"/>
</dbReference>
<dbReference type="RefSeq" id="WP_110023403.1">
    <property type="nucleotide sequence ID" value="NZ_PDNZ01000005.1"/>
</dbReference>
<dbReference type="AlphaFoldDB" id="A0A317T8L0"/>
<dbReference type="GO" id="GO:0072344">
    <property type="term" value="P:rescue of stalled ribosome"/>
    <property type="evidence" value="ECO:0007669"/>
    <property type="project" value="TreeGrafter"/>
</dbReference>
<keyword evidence="3" id="KW-1185">Reference proteome</keyword>
<dbReference type="EMBL" id="PDNZ01000005">
    <property type="protein sequence ID" value="PWW81756.1"/>
    <property type="molecule type" value="Genomic_DNA"/>
</dbReference>
<protein>
    <recommendedName>
        <fullName evidence="1">NFACT RNA-binding domain-containing protein</fullName>
    </recommendedName>
</protein>
<comment type="caution">
    <text evidence="2">The sequence shown here is derived from an EMBL/GenBank/DDBJ whole genome shotgun (WGS) entry which is preliminary data.</text>
</comment>
<dbReference type="Pfam" id="PF05670">
    <property type="entry name" value="NFACT-R_1"/>
    <property type="match status" value="1"/>
</dbReference>
<sequence length="546" mass="62594">MLRNYFTLYHLARELDNLLKNGYVFEVFSQQRNEITISLITNKGDHLQLVVVTGHPKFCLYTRKGLNRKQRNTVDLMPEIAEKKISEITIDPCDRIIRLQLEDNYAIILQLFSAKTNVLLEKNRMFIGAFKHGVPDNTSGKKESHPAKPEILRSLEPLAYDRAFFSKRFSETPARDLLEKLIKMLPGFDRQLARELTCRCDNNHSVENIHAEFATLFYELLDPHPAVFIGKDSYPEFSILHNSPKTSTSLETIHEGLNLYSGKTWQHLKTRELVGELDKKLKHKMTKIEREQALFRPEKLRKQADEYERNGHLIMANLYNTGHQKNQMTVNNIFDPSSCPVTISLNPELTLQQNAAAWFRKASKAKEKIEGGIKRSNALAKQKRELVTLIELSSELSTPSQVRNFYQTNHTALKSLGLERTSKKEKKPLPFRTFPITQKAVLYVGKNARNNEDLTFSFAKPHDIWLHARGAAGSHCILRGATMQNTTEIEKAAEIAAFYSSAKHSELVPVMYTEKKYIRRARNMPIGQVLAEKEKVIMVKPSSDGF</sequence>
<dbReference type="InterPro" id="IPR051608">
    <property type="entry name" value="RQC_Subunit_NEMF"/>
</dbReference>
<dbReference type="Proteomes" id="UP000246278">
    <property type="component" value="Unassembled WGS sequence"/>
</dbReference>
<gene>
    <name evidence="2" type="ORF">CR164_07965</name>
</gene>
<dbReference type="InterPro" id="IPR008532">
    <property type="entry name" value="NFACT_RNA-bd"/>
</dbReference>
<dbReference type="PANTHER" id="PTHR15239">
    <property type="entry name" value="NUCLEAR EXPORT MEDIATOR FACTOR NEMF"/>
    <property type="match status" value="1"/>
</dbReference>
<dbReference type="PANTHER" id="PTHR15239:SF6">
    <property type="entry name" value="RIBOSOME QUALITY CONTROL COMPLEX SUBUNIT NEMF"/>
    <property type="match status" value="1"/>
</dbReference>
<name>A0A317T8L0_9CHLB</name>